<accession>A0A2X2SQT7</accession>
<evidence type="ECO:0000256" key="5">
    <source>
        <dbReference type="ARBA" id="ARBA00023287"/>
    </source>
</evidence>
<dbReference type="Proteomes" id="UP000250169">
    <property type="component" value="Unassembled WGS sequence"/>
</dbReference>
<evidence type="ECO:0000313" key="7">
    <source>
        <dbReference type="Proteomes" id="UP000250169"/>
    </source>
</evidence>
<keyword evidence="4" id="KW-0588">Pheromone</keyword>
<dbReference type="NCBIfam" id="TIGR01847">
    <property type="entry name" value="bacteriocin_sig"/>
    <property type="match status" value="1"/>
</dbReference>
<dbReference type="RefSeq" id="WP_217284505.1">
    <property type="nucleotide sequence ID" value="NZ_UAVS01000001.1"/>
</dbReference>
<comment type="function">
    <text evidence="1">Acts as a pheromone, induces cells to develop competence for genetic transformation.</text>
</comment>
<evidence type="ECO:0000256" key="3">
    <source>
        <dbReference type="ARBA" id="ARBA00022525"/>
    </source>
</evidence>
<comment type="similarity">
    <text evidence="2">Belongs to the ComC family.</text>
</comment>
<protein>
    <recommendedName>
        <fullName evidence="8">Bacteriocin-type signal sequence</fullName>
    </recommendedName>
</protein>
<evidence type="ECO:0000256" key="4">
    <source>
        <dbReference type="ARBA" id="ARBA00023044"/>
    </source>
</evidence>
<dbReference type="AlphaFoldDB" id="A0A2X2SQT7"/>
<sequence>MNLKRTQQVEAQGVKKLDNFKGFETLNSKQLQEIEGGSWIGDAWNFIKKHIRVVIMTIRDQVTGDHIGTGVGIEVR</sequence>
<proteinExistence type="inferred from homology"/>
<evidence type="ECO:0000256" key="1">
    <source>
        <dbReference type="ARBA" id="ARBA00002667"/>
    </source>
</evidence>
<keyword evidence="5" id="KW-0178">Competence</keyword>
<organism evidence="6 7">
    <name type="scientific">Capnocytophaga ochracea</name>
    <dbReference type="NCBI Taxonomy" id="1018"/>
    <lineage>
        <taxon>Bacteria</taxon>
        <taxon>Pseudomonadati</taxon>
        <taxon>Bacteroidota</taxon>
        <taxon>Flavobacteriia</taxon>
        <taxon>Flavobacteriales</taxon>
        <taxon>Flavobacteriaceae</taxon>
        <taxon>Capnocytophaga</taxon>
    </lineage>
</organism>
<evidence type="ECO:0008006" key="8">
    <source>
        <dbReference type="Google" id="ProtNLM"/>
    </source>
</evidence>
<dbReference type="EMBL" id="UAVS01000001">
    <property type="protein sequence ID" value="SQA92807.1"/>
    <property type="molecule type" value="Genomic_DNA"/>
</dbReference>
<dbReference type="InterPro" id="IPR010133">
    <property type="entry name" value="Bacteriocin_signal_seq"/>
</dbReference>
<dbReference type="InterPro" id="IPR004288">
    <property type="entry name" value="Competence_ComC"/>
</dbReference>
<keyword evidence="3" id="KW-0964">Secreted</keyword>
<evidence type="ECO:0000256" key="2">
    <source>
        <dbReference type="ARBA" id="ARBA00009039"/>
    </source>
</evidence>
<dbReference type="GO" id="GO:0005186">
    <property type="term" value="F:pheromone activity"/>
    <property type="evidence" value="ECO:0007669"/>
    <property type="project" value="InterPro"/>
</dbReference>
<name>A0A2X2SQT7_CAPOC</name>
<gene>
    <name evidence="6" type="ORF">NCTC11545_00167</name>
</gene>
<evidence type="ECO:0000313" key="6">
    <source>
        <dbReference type="EMBL" id="SQA92807.1"/>
    </source>
</evidence>
<dbReference type="Pfam" id="PF03047">
    <property type="entry name" value="ComC"/>
    <property type="match status" value="1"/>
</dbReference>
<reference evidence="6 7" key="1">
    <citation type="submission" date="2018-06" db="EMBL/GenBank/DDBJ databases">
        <authorList>
            <consortium name="Pathogen Informatics"/>
            <person name="Doyle S."/>
        </authorList>
    </citation>
    <scope>NUCLEOTIDE SEQUENCE [LARGE SCALE GENOMIC DNA]</scope>
    <source>
        <strain evidence="6 7">NCTC11545</strain>
    </source>
</reference>